<keyword evidence="5" id="KW-0677">Repeat</keyword>
<dbReference type="GO" id="GO:0006106">
    <property type="term" value="P:fumarate metabolic process"/>
    <property type="evidence" value="ECO:0007669"/>
    <property type="project" value="InterPro"/>
</dbReference>
<dbReference type="Gene3D" id="3.40.50.300">
    <property type="entry name" value="P-loop containing nucleotide triphosphate hydrolases"/>
    <property type="match status" value="1"/>
</dbReference>
<evidence type="ECO:0000256" key="8">
    <source>
        <dbReference type="ARBA" id="ARBA00051302"/>
    </source>
</evidence>
<dbReference type="InterPro" id="IPR008948">
    <property type="entry name" value="L-Aspartase-like"/>
</dbReference>
<keyword evidence="7" id="KW-0456">Lyase</keyword>
<evidence type="ECO:0000259" key="12">
    <source>
        <dbReference type="Pfam" id="PF23247"/>
    </source>
</evidence>
<dbReference type="FunFam" id="1.10.275.10:FF:000001">
    <property type="entry name" value="Fumarate hydratase, mitochondrial"/>
    <property type="match status" value="1"/>
</dbReference>
<dbReference type="GO" id="GO:0043531">
    <property type="term" value="F:ADP binding"/>
    <property type="evidence" value="ECO:0007669"/>
    <property type="project" value="InterPro"/>
</dbReference>
<evidence type="ECO:0000256" key="7">
    <source>
        <dbReference type="ARBA" id="ARBA00023239"/>
    </source>
</evidence>
<dbReference type="PRINTS" id="PR00149">
    <property type="entry name" value="FUMRATELYASE"/>
</dbReference>
<dbReference type="Pfam" id="PF00931">
    <property type="entry name" value="NB-ARC"/>
    <property type="match status" value="1"/>
</dbReference>
<comment type="similarity">
    <text evidence="2">Belongs to the class-II fumarase/aspartase family. Fumarase subfamily.</text>
</comment>
<keyword evidence="6" id="KW-0611">Plant defense</keyword>
<dbReference type="InterPro" id="IPR005677">
    <property type="entry name" value="Fum_hydII"/>
</dbReference>
<dbReference type="InterPro" id="IPR018951">
    <property type="entry name" value="Fumarase_C_C"/>
</dbReference>
<dbReference type="InterPro" id="IPR022761">
    <property type="entry name" value="Fumarate_lyase_N"/>
</dbReference>
<feature type="domain" description="NB-ARC" evidence="10">
    <location>
        <begin position="109"/>
        <end position="270"/>
    </location>
</feature>
<dbReference type="EMBL" id="JACTNZ010000006">
    <property type="protein sequence ID" value="KAG5545542.1"/>
    <property type="molecule type" value="Genomic_DNA"/>
</dbReference>
<dbReference type="Gene3D" id="1.10.8.430">
    <property type="entry name" value="Helical domain of apoptotic protease-activating factors"/>
    <property type="match status" value="1"/>
</dbReference>
<dbReference type="SUPFAM" id="SSF52540">
    <property type="entry name" value="P-loop containing nucleoside triphosphate hydrolases"/>
    <property type="match status" value="1"/>
</dbReference>
<dbReference type="HAMAP" id="MF_00743">
    <property type="entry name" value="FumaraseC"/>
    <property type="match status" value="1"/>
</dbReference>
<dbReference type="PANTHER" id="PTHR11444:SF1">
    <property type="entry name" value="FUMARATE HYDRATASE, MITOCHONDRIAL"/>
    <property type="match status" value="1"/>
</dbReference>
<evidence type="ECO:0000259" key="11">
    <source>
        <dbReference type="Pfam" id="PF10415"/>
    </source>
</evidence>
<dbReference type="GO" id="GO:0006952">
    <property type="term" value="P:defense response"/>
    <property type="evidence" value="ECO:0007669"/>
    <property type="project" value="UniProtKB-KW"/>
</dbReference>
<dbReference type="Gene3D" id="1.10.275.10">
    <property type="entry name" value="Fumarase/aspartase (N-terminal domain)"/>
    <property type="match status" value="1"/>
</dbReference>
<feature type="domain" description="Disease resistance protein At4g27190-like leucine-rich repeats" evidence="12">
    <location>
        <begin position="816"/>
        <end position="966"/>
    </location>
</feature>
<dbReference type="GO" id="GO:0005739">
    <property type="term" value="C:mitochondrion"/>
    <property type="evidence" value="ECO:0007669"/>
    <property type="project" value="TreeGrafter"/>
</dbReference>
<evidence type="ECO:0000313" key="13">
    <source>
        <dbReference type="EMBL" id="KAG5545542.1"/>
    </source>
</evidence>
<dbReference type="InterPro" id="IPR057135">
    <property type="entry name" value="At4g27190-like_LRR"/>
</dbReference>
<dbReference type="PANTHER" id="PTHR11444">
    <property type="entry name" value="ASPARTATEAMMONIA/ARGININOSUCCINATE/ADENYLOSUCCINATE LYASE"/>
    <property type="match status" value="1"/>
</dbReference>
<gene>
    <name evidence="13" type="ORF">RHGRI_017894</name>
</gene>
<feature type="domain" description="Fumarase C C-terminal" evidence="11">
    <location>
        <begin position="1496"/>
        <end position="1548"/>
    </location>
</feature>
<evidence type="ECO:0000256" key="1">
    <source>
        <dbReference type="ARBA" id="ARBA00008894"/>
    </source>
</evidence>
<dbReference type="Gene3D" id="1.20.200.10">
    <property type="entry name" value="Fumarase/aspartase (Central domain)"/>
    <property type="match status" value="1"/>
</dbReference>
<dbReference type="InterPro" id="IPR024083">
    <property type="entry name" value="Fumarase/histidase_N"/>
</dbReference>
<dbReference type="GO" id="GO:0051262">
    <property type="term" value="P:protein tetramerization"/>
    <property type="evidence" value="ECO:0007669"/>
    <property type="project" value="UniProtKB-ARBA"/>
</dbReference>
<dbReference type="InterPro" id="IPR042197">
    <property type="entry name" value="Apaf_helical"/>
</dbReference>
<name>A0AAV6JZE6_9ERIC</name>
<accession>A0AAV6JZE6</accession>
<comment type="similarity">
    <text evidence="1">Belongs to the disease resistance NB-LRR family.</text>
</comment>
<reference evidence="13 14" key="1">
    <citation type="submission" date="2020-08" db="EMBL/GenBank/DDBJ databases">
        <title>Plant Genome Project.</title>
        <authorList>
            <person name="Zhang R.-G."/>
        </authorList>
    </citation>
    <scope>NUCLEOTIDE SEQUENCE [LARGE SCALE GENOMIC DNA]</scope>
    <source>
        <strain evidence="13">WSP0</strain>
        <tissue evidence="13">Leaf</tissue>
    </source>
</reference>
<proteinExistence type="inferred from homology"/>
<evidence type="ECO:0000313" key="14">
    <source>
        <dbReference type="Proteomes" id="UP000823749"/>
    </source>
</evidence>
<evidence type="ECO:0000256" key="4">
    <source>
        <dbReference type="ARBA" id="ARBA00022614"/>
    </source>
</evidence>
<dbReference type="InterPro" id="IPR001611">
    <property type="entry name" value="Leu-rich_rpt"/>
</dbReference>
<dbReference type="Gene3D" id="1.10.40.30">
    <property type="entry name" value="Fumarase/aspartase (C-terminal domain)"/>
    <property type="match status" value="1"/>
</dbReference>
<evidence type="ECO:0000256" key="2">
    <source>
        <dbReference type="ARBA" id="ARBA00009084"/>
    </source>
</evidence>
<dbReference type="GO" id="GO:0006108">
    <property type="term" value="P:malate metabolic process"/>
    <property type="evidence" value="ECO:0007669"/>
    <property type="project" value="TreeGrafter"/>
</dbReference>
<dbReference type="FunFam" id="1.20.200.10:FF:000001">
    <property type="entry name" value="Fumarate hydratase, mitochondrial"/>
    <property type="match status" value="1"/>
</dbReference>
<dbReference type="Gene3D" id="3.80.10.10">
    <property type="entry name" value="Ribonuclease Inhibitor"/>
    <property type="match status" value="1"/>
</dbReference>
<dbReference type="Pfam" id="PF00206">
    <property type="entry name" value="Lyase_1"/>
    <property type="match status" value="1"/>
</dbReference>
<dbReference type="InterPro" id="IPR027417">
    <property type="entry name" value="P-loop_NTPase"/>
</dbReference>
<comment type="caution">
    <text evidence="13">The sequence shown here is derived from an EMBL/GenBank/DDBJ whole genome shotgun (WGS) entry which is preliminary data.</text>
</comment>
<evidence type="ECO:0000256" key="6">
    <source>
        <dbReference type="ARBA" id="ARBA00022821"/>
    </source>
</evidence>
<keyword evidence="14" id="KW-1185">Reference proteome</keyword>
<organism evidence="13 14">
    <name type="scientific">Rhododendron griersonianum</name>
    <dbReference type="NCBI Taxonomy" id="479676"/>
    <lineage>
        <taxon>Eukaryota</taxon>
        <taxon>Viridiplantae</taxon>
        <taxon>Streptophyta</taxon>
        <taxon>Embryophyta</taxon>
        <taxon>Tracheophyta</taxon>
        <taxon>Spermatophyta</taxon>
        <taxon>Magnoliopsida</taxon>
        <taxon>eudicotyledons</taxon>
        <taxon>Gunneridae</taxon>
        <taxon>Pentapetalae</taxon>
        <taxon>asterids</taxon>
        <taxon>Ericales</taxon>
        <taxon>Ericaceae</taxon>
        <taxon>Ericoideae</taxon>
        <taxon>Rhodoreae</taxon>
        <taxon>Rhododendron</taxon>
    </lineage>
</organism>
<keyword evidence="4" id="KW-0433">Leucine-rich repeat</keyword>
<dbReference type="SUPFAM" id="SSF52058">
    <property type="entry name" value="L domain-like"/>
    <property type="match status" value="1"/>
</dbReference>
<protein>
    <recommendedName>
        <fullName evidence="3">fumarate hydratase</fullName>
        <ecNumber evidence="3">4.2.1.2</ecNumber>
    </recommendedName>
</protein>
<dbReference type="Pfam" id="PF10415">
    <property type="entry name" value="FumaraseC_C"/>
    <property type="match status" value="1"/>
</dbReference>
<dbReference type="CDD" id="cd01362">
    <property type="entry name" value="Fumarase_classII"/>
    <property type="match status" value="1"/>
</dbReference>
<dbReference type="FunFam" id="1.10.40.30:FF:000002">
    <property type="entry name" value="Fumarate hydratase class II"/>
    <property type="match status" value="1"/>
</dbReference>
<dbReference type="InterPro" id="IPR000362">
    <property type="entry name" value="Fumarate_lyase_fam"/>
</dbReference>
<dbReference type="SUPFAM" id="SSF48557">
    <property type="entry name" value="L-aspartase-like"/>
    <property type="match status" value="1"/>
</dbReference>
<dbReference type="Proteomes" id="UP000823749">
    <property type="component" value="Chromosome 6"/>
</dbReference>
<dbReference type="InterPro" id="IPR002182">
    <property type="entry name" value="NB-ARC"/>
</dbReference>
<feature type="domain" description="Fumarate lyase N-terminal" evidence="9">
    <location>
        <begin position="1093"/>
        <end position="1428"/>
    </location>
</feature>
<dbReference type="Pfam" id="PF23247">
    <property type="entry name" value="LRR_RPS2"/>
    <property type="match status" value="1"/>
</dbReference>
<dbReference type="InterPro" id="IPR032675">
    <property type="entry name" value="LRR_dom_sf"/>
</dbReference>
<comment type="catalytic activity">
    <reaction evidence="8">
        <text>(S)-malate = fumarate + H2O</text>
        <dbReference type="Rhea" id="RHEA:12460"/>
        <dbReference type="ChEBI" id="CHEBI:15377"/>
        <dbReference type="ChEBI" id="CHEBI:15589"/>
        <dbReference type="ChEBI" id="CHEBI:29806"/>
        <dbReference type="EC" id="4.2.1.2"/>
    </reaction>
    <physiologicalReaction direction="left-to-right" evidence="8">
        <dbReference type="Rhea" id="RHEA:12461"/>
    </physiologicalReaction>
    <physiologicalReaction direction="right-to-left" evidence="8">
        <dbReference type="Rhea" id="RHEA:12462"/>
    </physiologicalReaction>
</comment>
<evidence type="ECO:0000256" key="3">
    <source>
        <dbReference type="ARBA" id="ARBA00012921"/>
    </source>
</evidence>
<dbReference type="InterPro" id="IPR036388">
    <property type="entry name" value="WH-like_DNA-bd_sf"/>
</dbReference>
<dbReference type="Gene3D" id="1.10.10.10">
    <property type="entry name" value="Winged helix-like DNA-binding domain superfamily/Winged helix DNA-binding domain"/>
    <property type="match status" value="1"/>
</dbReference>
<sequence>MAERALRNAQVIEPDVEKWQNDAKKVLDEVATFLRDKVRSNTRCIKGWCPNPMWRYRLGKESKLKTSRVTSLKEQGTKYLPVQLPLAHAAPPPESPLTNDEDFDSRQEIFKRILEALKDPTINMIGVHGAGGVGKTRMVNEVRNQAKRDGLFNDVAFAVVSRNLDKKNVQGELAAQLGLTLDDHGRAEKLLTRLQKGKNLVILDDVWDPLDLKEIGIPTTTDHGNNEGGCKILVTSRKNLFQMITPKAQNKEFFVPVLDKKEARILFMKMAEISVNSHEEMPSEAKEVCDECGGLPVAILAVAKALKGKGSYAWKDALKQLKSSNFNQIVDIDPKLFLSLKLSYDLLKPEDARSSFLLCSLFPEDANISIDDLVRYSFGMRLLVPTLSTTLEDVRNRVLTLVEGLKSSCLLLDGEDDNTVKMHDVIRDVAISIAKDEKGYLVKHDLKKWPEGGTYEGYSAISLMSEYFREMPGELGSKGLRTLVLRSNDSSLPDSFFNGMETNLEVLDLSGTAIESLPISLSKLVKLRMLFLPGGIRNISLLGELKSLEILRLDGIYELAPEIRQLTCLKLLDLGNDEFSGLSVIPPNVLSNLTRLEELCIPDDFAEWQDEATKNASLVELNSLTCLTTLNIHIPQGKSSPNNLCFENLVRFRKSIGGQFHRGSFDNELKKPSTSILKLSSVPLEDKFKVLLVKSEVLYLHKMEGLVEMLHGSGFFNLKYLEVIECDGEHLLGRPKQFLQGLVVKDCSNMEVIVGNERRGDDEQITFPRLKKIYLSGLQNLKSFYPSKRPNSITGVSNSGPSSQPLFCEKVMVPALEKLEITSLDNISEVWEKQFKPMMKEGTGSFSQLQSLKVKQCPRLVNVVPSNIVWLTNLKSLFVSNCDLVVHEIEDPVTAVFPSLEALFLRDLQNLRETGLNKKEDSLRGINVVYPNIKEIEISGCPNLESVFSASTFRNLAHLQKLTLSELKAIVETPKERDGASDEPFVFPELYHMILDGMAEDFQSFCNSYGPEESFFNQKVIQYRALHQPCLFRLCGSSSSKKVPSDNVPNHPFAKIMAIFIASRRLSTTSLLRFSACWRSFSTSFREERDTFGPISVPSDKLWGAQTQRSLQNFEIGGDRERMPEPIVRAFGIVKKCAAKVAHFQLQVNMEYGLDSSIGKAIMQAAQEVAEGKLNEHFPLVVWQTGSGTQSNMNANEVIANRAAEILGHQRGEHFVHPNDHVNRSQSSNDTFPTVMHIAAATEINSRLIPKMKHLQASLHSKSVEFKDIIKIGRGHTQDATPLTLGQEFSGYTTQVKYGIDRVLCTLPRMYQLAQGGTAVGTGLNTKKGYTPALFDSISQYRDLFRFDVKIAAAVAEETNLPFVTAENKFEALAAHDAFVETSGALNTIAASLMKIANDIRLLGSGPRCGLGELILPENEPGSSIMPVMGNHVAITVGGSNGHFELNVFKPMIANALLHSVRLIGDASASFEKNCVRGIQANRERISKLLPESLMLVTALNPKIGYDNAAAVAKKAHKEGSTLKEAALKLGVLSAEEFDKLVVPEKMIGPSD</sequence>
<dbReference type="PROSITE" id="PS51450">
    <property type="entry name" value="LRR"/>
    <property type="match status" value="1"/>
</dbReference>
<evidence type="ECO:0000259" key="9">
    <source>
        <dbReference type="Pfam" id="PF00206"/>
    </source>
</evidence>
<dbReference type="GO" id="GO:0004333">
    <property type="term" value="F:fumarate hydratase activity"/>
    <property type="evidence" value="ECO:0007669"/>
    <property type="project" value="UniProtKB-EC"/>
</dbReference>
<dbReference type="Pfam" id="PF13855">
    <property type="entry name" value="LRR_8"/>
    <property type="match status" value="1"/>
</dbReference>
<evidence type="ECO:0000259" key="10">
    <source>
        <dbReference type="Pfam" id="PF00931"/>
    </source>
</evidence>
<evidence type="ECO:0000256" key="5">
    <source>
        <dbReference type="ARBA" id="ARBA00022737"/>
    </source>
</evidence>
<dbReference type="EC" id="4.2.1.2" evidence="3"/>
<dbReference type="GO" id="GO:0006099">
    <property type="term" value="P:tricarboxylic acid cycle"/>
    <property type="evidence" value="ECO:0007669"/>
    <property type="project" value="InterPro"/>
</dbReference>